<dbReference type="PANTHER" id="PTHR37423">
    <property type="entry name" value="SOLUBLE LYTIC MUREIN TRANSGLYCOSYLASE-RELATED"/>
    <property type="match status" value="1"/>
</dbReference>
<dbReference type="CDD" id="cd00254">
    <property type="entry name" value="LT-like"/>
    <property type="match status" value="1"/>
</dbReference>
<evidence type="ECO:0000313" key="3">
    <source>
        <dbReference type="EMBL" id="SCW64862.1"/>
    </source>
</evidence>
<protein>
    <submittedName>
        <fullName evidence="3">Transglycosylase SLT domain-containing protein</fullName>
    </submittedName>
</protein>
<dbReference type="SUPFAM" id="SSF53955">
    <property type="entry name" value="Lysozyme-like"/>
    <property type="match status" value="1"/>
</dbReference>
<dbReference type="Gene3D" id="1.10.530.10">
    <property type="match status" value="1"/>
</dbReference>
<organism evidence="3 4">
    <name type="scientific">Pseudomonas peli</name>
    <dbReference type="NCBI Taxonomy" id="592361"/>
    <lineage>
        <taxon>Bacteria</taxon>
        <taxon>Pseudomonadati</taxon>
        <taxon>Pseudomonadota</taxon>
        <taxon>Gammaproteobacteria</taxon>
        <taxon>Pseudomonadales</taxon>
        <taxon>Pseudomonadaceae</taxon>
        <taxon>Pseudomonas</taxon>
    </lineage>
</organism>
<dbReference type="EMBL" id="FMTL01000002">
    <property type="protein sequence ID" value="SCW64862.1"/>
    <property type="molecule type" value="Genomic_DNA"/>
</dbReference>
<accession>A0AB37Z855</accession>
<evidence type="ECO:0000256" key="1">
    <source>
        <dbReference type="ARBA" id="ARBA00007734"/>
    </source>
</evidence>
<evidence type="ECO:0000259" key="2">
    <source>
        <dbReference type="Pfam" id="PF01464"/>
    </source>
</evidence>
<comment type="similarity">
    <text evidence="1">Belongs to the transglycosylase Slt family.</text>
</comment>
<dbReference type="InterPro" id="IPR008258">
    <property type="entry name" value="Transglycosylase_SLT_dom_1"/>
</dbReference>
<evidence type="ECO:0000313" key="4">
    <source>
        <dbReference type="Proteomes" id="UP000242418"/>
    </source>
</evidence>
<feature type="domain" description="Transglycosylase SLT" evidence="2">
    <location>
        <begin position="93"/>
        <end position="187"/>
    </location>
</feature>
<dbReference type="Proteomes" id="UP000242418">
    <property type="component" value="Unassembled WGS sequence"/>
</dbReference>
<gene>
    <name evidence="3" type="ORF">SAMN05216370_2448</name>
</gene>
<proteinExistence type="inferred from homology"/>
<dbReference type="AlphaFoldDB" id="A0AB37Z855"/>
<dbReference type="PANTHER" id="PTHR37423:SF2">
    <property type="entry name" value="MEMBRANE-BOUND LYTIC MUREIN TRANSGLYCOSYLASE C"/>
    <property type="match status" value="1"/>
</dbReference>
<comment type="caution">
    <text evidence="3">The sequence shown here is derived from an EMBL/GenBank/DDBJ whole genome shotgun (WGS) entry which is preliminary data.</text>
</comment>
<name>A0AB37Z855_9PSED</name>
<keyword evidence="4" id="KW-1185">Reference proteome</keyword>
<dbReference type="InterPro" id="IPR023346">
    <property type="entry name" value="Lysozyme-like_dom_sf"/>
</dbReference>
<reference evidence="3 4" key="1">
    <citation type="submission" date="2016-10" db="EMBL/GenBank/DDBJ databases">
        <authorList>
            <person name="Varghese N."/>
            <person name="Submissions S."/>
        </authorList>
    </citation>
    <scope>NUCLEOTIDE SEQUENCE [LARGE SCALE GENOMIC DNA]</scope>
    <source>
        <strain evidence="3 4">DSM 17833</strain>
    </source>
</reference>
<dbReference type="Pfam" id="PF01464">
    <property type="entry name" value="SLT"/>
    <property type="match status" value="1"/>
</dbReference>
<sequence length="205" mass="23272">MPAAWLPTLATTDTSMLQRLICAVLTLLLCGAAYADVRQAPEPELRALLQQTVAQADSFQDRFEAEVWLLDMSTRLRRYIPDAEERLSLLRLVHREASKVGLRPDLVIALIHAESHFDRFAISSVGAQGMMQVMPFWKAELGRPQDNLTDTATNLRYGCTILSFYLRKENGDLNRALARYNGSLGKHTYSAKVVGFWHDFWYVKP</sequence>